<proteinExistence type="predicted"/>
<name>A0ABQ6N8R9_9STRA</name>
<organism evidence="2 3">
    <name type="scientific">Tetraparma gracilis</name>
    <dbReference type="NCBI Taxonomy" id="2962635"/>
    <lineage>
        <taxon>Eukaryota</taxon>
        <taxon>Sar</taxon>
        <taxon>Stramenopiles</taxon>
        <taxon>Ochrophyta</taxon>
        <taxon>Bolidophyceae</taxon>
        <taxon>Parmales</taxon>
        <taxon>Triparmaceae</taxon>
        <taxon>Tetraparma</taxon>
    </lineage>
</organism>
<dbReference type="Pfam" id="PF12739">
    <property type="entry name" value="TRAPPC-Trs85"/>
    <property type="match status" value="1"/>
</dbReference>
<keyword evidence="3" id="KW-1185">Reference proteome</keyword>
<accession>A0ABQ6N8R9</accession>
<dbReference type="PANTHER" id="PTHR12975:SF6">
    <property type="entry name" value="TRAFFICKING PROTEIN PARTICLE COMPLEX SUBUNIT 8"/>
    <property type="match status" value="1"/>
</dbReference>
<dbReference type="Proteomes" id="UP001165060">
    <property type="component" value="Unassembled WGS sequence"/>
</dbReference>
<reference evidence="2 3" key="1">
    <citation type="journal article" date="2023" name="Commun. Biol.">
        <title>Genome analysis of Parmales, the sister group of diatoms, reveals the evolutionary specialization of diatoms from phago-mixotrophs to photoautotrophs.</title>
        <authorList>
            <person name="Ban H."/>
            <person name="Sato S."/>
            <person name="Yoshikawa S."/>
            <person name="Yamada K."/>
            <person name="Nakamura Y."/>
            <person name="Ichinomiya M."/>
            <person name="Sato N."/>
            <person name="Blanc-Mathieu R."/>
            <person name="Endo H."/>
            <person name="Kuwata A."/>
            <person name="Ogata H."/>
        </authorList>
    </citation>
    <scope>NUCLEOTIDE SEQUENCE [LARGE SCALE GENOMIC DNA]</scope>
</reference>
<evidence type="ECO:0000313" key="3">
    <source>
        <dbReference type="Proteomes" id="UP001165060"/>
    </source>
</evidence>
<feature type="region of interest" description="Disordered" evidence="1">
    <location>
        <begin position="126"/>
        <end position="155"/>
    </location>
</feature>
<feature type="compositionally biased region" description="Low complexity" evidence="1">
    <location>
        <begin position="138"/>
        <end position="155"/>
    </location>
</feature>
<dbReference type="EMBL" id="BRYB01001101">
    <property type="protein sequence ID" value="GMI42932.1"/>
    <property type="molecule type" value="Genomic_DNA"/>
</dbReference>
<dbReference type="PANTHER" id="PTHR12975">
    <property type="entry name" value="TRANSPORT PROTEIN TRAPP"/>
    <property type="match status" value="1"/>
</dbReference>
<gene>
    <name evidence="2" type="ORF">TeGR_g7034</name>
</gene>
<protein>
    <submittedName>
        <fullName evidence="2">Uncharacterized protein</fullName>
    </submittedName>
</protein>
<dbReference type="InterPro" id="IPR024420">
    <property type="entry name" value="TRAPP_III_complex_Trs85"/>
</dbReference>
<sequence length="1324" mass="141608">MATSLPPSLSSYPVLILNSPSSSKLLLSSNSFPQGTSLASFLTPLSAALTLSPSYPLRTVSGRVTSLASCSLLLRTPKDMQSLNSYKEPTVQQTDTDLLNNSLNNVTPGMQKELDQLLLTIQDRLGAEPGDADSRPRANSLPPAAAKASPLQLPPSLSLSSTPAVTQLFHYTSNLQTHYSHSLITTPLALLFMMSTSDASSPPAADGSLDYTSIAKSLSSLIQQSLVSPTDWHALPAAYHTGQMDPGSLRRHYLVLHDCAASPPCDERVLVRLLKQSHPHLPLTVMNVNTRKEGEGVHPDIWGLSPPPSNGAPPSNEFPSRMGTMDILSLRTFLSSFATTDVLPVLERRIAHLNTVVSNSKKGLKNMVKSLWRKPKELEDSGASPMKGAGGEGASAPVWYVHSTPESATLLLASSLFLSRDYAAAMSTLKLVREDFKSDKSYLHLGHVQYLLAWCSLLLGDSTKAGLYLVNAIDCYTSTLPPPDSSGKNAPVLSQTALKLRNRLPSVAARLSSTAALLYLSSIPLTPLLPLLSRLSEWESCCMCGVLYELLANRVGGNTKAVCYALSSHYYSGMADEAQRDTNTIRTASLGMAECVNSGLKWHDIFGFFAVKLVKHLPADHALGMLLCEEIKAREYEGVSKEDARRIFEKILATSEEAIDAIRIAATSVTVSLPVIAGAKFNPVIAASKLVRDDMDLERLIAQYKRAVDDQAIAARHSRKGSKREGSVGEVVVIEFNAANDLYDTVELEGVELIASIGDFANDAEAEDLMNAQPAGDYKAVPGFRLPTRIRGGGGGSVGFLVESSKTLRLSKRTSSNAIALKIVPLVPGPMRVTGFRYTLRGRTCVNVFDIPGRLLNDKRENKARRARAEKNEILAWDVVGNKPKIVVDAVAPLRMRANDVVPTKLRFRNVGEVAAQEVLVWTSQPVLYFPAQPSAPQTSSSASVPNLHGCSGQLHSIAAVIEPGGVLELEALVRMREAGAKTVNCQCLWDGGGAAPFQIKVEAAQAVAVDFSVSPSYSDNSKYVVALDVAAPTGGVTPTIERVGGYSSHVAVEGVIAGLDVGRTGVAHVVVASPKEGAGGVRHSEVGGKEEVEVVRNFLIVEKLSQLMVAAIMEYKRAKAAEESEGGGIMKSIQEIRRDANALKLAGGGEGGGGAVQKAKVGTIESVCDGAQCSADMYMAYTYPGSAALASFVWSTVTVRPSSTAATKACPLLLTAKYTATVNFEEGKEEQVAIELRNRLFGPGEGEGSELAFVFEVGAIAGVEMNGPMSFRGSLKPGESMTVPLSAVYLSPGAFNLQNVRITTLHPQPVPYLFPFHWLVIVK</sequence>
<evidence type="ECO:0000256" key="1">
    <source>
        <dbReference type="SAM" id="MobiDB-lite"/>
    </source>
</evidence>
<comment type="caution">
    <text evidence="2">The sequence shown here is derived from an EMBL/GenBank/DDBJ whole genome shotgun (WGS) entry which is preliminary data.</text>
</comment>
<evidence type="ECO:0000313" key="2">
    <source>
        <dbReference type="EMBL" id="GMI42932.1"/>
    </source>
</evidence>